<protein>
    <submittedName>
        <fullName evidence="3">Alpha/beta hydrolase</fullName>
    </submittedName>
</protein>
<proteinExistence type="predicted"/>
<dbReference type="PANTHER" id="PTHR12277:SF81">
    <property type="entry name" value="PROTEIN ABHD13"/>
    <property type="match status" value="1"/>
</dbReference>
<feature type="domain" description="Peptidase S33 tripeptidyl aminopeptidase-like C-terminal" evidence="2">
    <location>
        <begin position="188"/>
        <end position="242"/>
    </location>
</feature>
<keyword evidence="4" id="KW-1185">Reference proteome</keyword>
<gene>
    <name evidence="3" type="ORF">H8K52_10580</name>
</gene>
<evidence type="ECO:0000313" key="4">
    <source>
        <dbReference type="Proteomes" id="UP000648257"/>
    </source>
</evidence>
<dbReference type="EMBL" id="JACOFW010000010">
    <property type="protein sequence ID" value="MBC3807788.1"/>
    <property type="molecule type" value="Genomic_DNA"/>
</dbReference>
<dbReference type="InterPro" id="IPR000073">
    <property type="entry name" value="AB_hydrolase_1"/>
</dbReference>
<accession>A0ABR6X569</accession>
<organism evidence="3 4">
    <name type="scientific">Undibacterium seohonense</name>
    <dbReference type="NCBI Taxonomy" id="1344950"/>
    <lineage>
        <taxon>Bacteria</taxon>
        <taxon>Pseudomonadati</taxon>
        <taxon>Pseudomonadota</taxon>
        <taxon>Betaproteobacteria</taxon>
        <taxon>Burkholderiales</taxon>
        <taxon>Oxalobacteraceae</taxon>
        <taxon>Undibacterium</taxon>
    </lineage>
</organism>
<dbReference type="GO" id="GO:0016787">
    <property type="term" value="F:hydrolase activity"/>
    <property type="evidence" value="ECO:0007669"/>
    <property type="project" value="UniProtKB-KW"/>
</dbReference>
<dbReference type="Gene3D" id="3.40.50.1820">
    <property type="entry name" value="alpha/beta hydrolase"/>
    <property type="match status" value="1"/>
</dbReference>
<evidence type="ECO:0000259" key="1">
    <source>
        <dbReference type="Pfam" id="PF00561"/>
    </source>
</evidence>
<reference evidence="3 4" key="1">
    <citation type="submission" date="2020-08" db="EMBL/GenBank/DDBJ databases">
        <title>Novel species isolated from subtropical streams in China.</title>
        <authorList>
            <person name="Lu H."/>
        </authorList>
    </citation>
    <scope>NUCLEOTIDE SEQUENCE [LARGE SCALE GENOMIC DNA]</scope>
    <source>
        <strain evidence="3 4">KACC 16656</strain>
    </source>
</reference>
<feature type="domain" description="AB hydrolase-1" evidence="1">
    <location>
        <begin position="72"/>
        <end position="172"/>
    </location>
</feature>
<dbReference type="InterPro" id="IPR013595">
    <property type="entry name" value="Pept_S33_TAP-like_C"/>
</dbReference>
<evidence type="ECO:0000313" key="3">
    <source>
        <dbReference type="EMBL" id="MBC3807788.1"/>
    </source>
</evidence>
<dbReference type="Pfam" id="PF08386">
    <property type="entry name" value="Abhydrolase_4"/>
    <property type="match status" value="1"/>
</dbReference>
<comment type="caution">
    <text evidence="3">The sequence shown here is derived from an EMBL/GenBank/DDBJ whole genome shotgun (WGS) entry which is preliminary data.</text>
</comment>
<evidence type="ECO:0000259" key="2">
    <source>
        <dbReference type="Pfam" id="PF08386"/>
    </source>
</evidence>
<dbReference type="SUPFAM" id="SSF53474">
    <property type="entry name" value="alpha/beta-Hydrolases"/>
    <property type="match status" value="1"/>
</dbReference>
<dbReference type="Proteomes" id="UP000648257">
    <property type="component" value="Unassembled WGS sequence"/>
</dbReference>
<dbReference type="PANTHER" id="PTHR12277">
    <property type="entry name" value="ALPHA/BETA HYDROLASE DOMAIN-CONTAINING PROTEIN"/>
    <property type="match status" value="1"/>
</dbReference>
<dbReference type="Pfam" id="PF00561">
    <property type="entry name" value="Abhydrolase_1"/>
    <property type="match status" value="1"/>
</dbReference>
<dbReference type="RefSeq" id="WP_186922867.1">
    <property type="nucleotide sequence ID" value="NZ_JACOFW010000010.1"/>
</dbReference>
<name>A0ABR6X569_9BURK</name>
<keyword evidence="3" id="KW-0378">Hydrolase</keyword>
<dbReference type="InterPro" id="IPR029058">
    <property type="entry name" value="AB_hydrolase_fold"/>
</dbReference>
<sequence length="254" mass="28114">MINKFSKFLVAIAIVCLGLCALLYFFQSSFIYFPQKASSASGTTTMRLVTEQAELVITQRERRGAKAIIYFGGNAEDVNRSLPTLVSAFPEHAIYLVHYRGYGGSSGSPSELALQMDAKVVFDKLRQEHDSISLVGRSLGSGVATYLASVRPVSRLVLVTPYNSILELAQQKFPMFPISWLLRDKFESWKYAQQVSAPTLLIAAEHDEIIPMSSTRALLENFRQGQTQLVVIKGTGHNTISQKADYVRALQSGL</sequence>